<feature type="transmembrane region" description="Helical" evidence="2">
    <location>
        <begin position="399"/>
        <end position="418"/>
    </location>
</feature>
<proteinExistence type="inferred from homology"/>
<evidence type="ECO:0000313" key="4">
    <source>
        <dbReference type="EMBL" id="CAG9320010.1"/>
    </source>
</evidence>
<dbReference type="Pfam" id="PF00735">
    <property type="entry name" value="Septin"/>
    <property type="match status" value="1"/>
</dbReference>
<keyword evidence="2" id="KW-1133">Transmembrane helix</keyword>
<sequence>MMSGKRNLTRENLEQVLNLPEEESIMAKFLRDNQIHNIAELQEIQENMPLAMMYYNQEEQSEPYLFRKISSTSTVKSVYFDSSNTNSSPSSLSSDTLDHDMNILLSLGLEGRVHFNIMLAGDSGLGKSTFIQTYLALKFFDISSSIFHEDKGIYPATKDITHNQAVKTLDNLTLLVDMVDTPGYGGDFKDIKAWINYIERFLITQIKLFYKRNSSNPETIKDDTRIHLCMYFVEGPKLKENDIYALKILQKYVNVIPILAKADICTIEEIKRFKKNIIKQAQYEDIVFFDCVSCLGSLKDELFSGPLGLSPPFAIISGITLVELNERCIYGRQYPWGIADMNNPRHCDYLLFNRFLIGYFLQSAIKSTKILSDRVFLEQSQLKKQKKESAKQQKLASRIGKAAIFPLAAAALIGYFSLKKRM</sequence>
<dbReference type="GO" id="GO:0005525">
    <property type="term" value="F:GTP binding"/>
    <property type="evidence" value="ECO:0007669"/>
    <property type="project" value="UniProtKB-KW"/>
</dbReference>
<accession>A0AAU9J451</accession>
<dbReference type="PROSITE" id="PS51719">
    <property type="entry name" value="G_SEPTIN"/>
    <property type="match status" value="1"/>
</dbReference>
<feature type="domain" description="Septin-type G" evidence="3">
    <location>
        <begin position="111"/>
        <end position="383"/>
    </location>
</feature>
<evidence type="ECO:0000259" key="3">
    <source>
        <dbReference type="PROSITE" id="PS51719"/>
    </source>
</evidence>
<keyword evidence="1" id="KW-0547">Nucleotide-binding</keyword>
<evidence type="ECO:0000256" key="2">
    <source>
        <dbReference type="SAM" id="Phobius"/>
    </source>
</evidence>
<reference evidence="4" key="1">
    <citation type="submission" date="2021-09" db="EMBL/GenBank/DDBJ databases">
        <authorList>
            <consortium name="AG Swart"/>
            <person name="Singh M."/>
            <person name="Singh A."/>
            <person name="Seah K."/>
            <person name="Emmerich C."/>
        </authorList>
    </citation>
    <scope>NUCLEOTIDE SEQUENCE</scope>
    <source>
        <strain evidence="4">ATCC30299</strain>
    </source>
</reference>
<protein>
    <recommendedName>
        <fullName evidence="3">Septin-type G domain-containing protein</fullName>
    </recommendedName>
</protein>
<comment type="similarity">
    <text evidence="1">Belongs to the TRAFAC class TrmE-Era-EngA-EngB-Septin-like GTPase superfamily. Septin GTPase family.</text>
</comment>
<gene>
    <name evidence="4" type="ORF">BSTOLATCC_MIC25251</name>
</gene>
<keyword evidence="2" id="KW-0812">Transmembrane</keyword>
<dbReference type="InterPro" id="IPR030379">
    <property type="entry name" value="G_SEPTIN_dom"/>
</dbReference>
<name>A0AAU9J451_9CILI</name>
<comment type="caution">
    <text evidence="4">The sequence shown here is derived from an EMBL/GenBank/DDBJ whole genome shotgun (WGS) entry which is preliminary data.</text>
</comment>
<dbReference type="EMBL" id="CAJZBQ010000024">
    <property type="protein sequence ID" value="CAG9320010.1"/>
    <property type="molecule type" value="Genomic_DNA"/>
</dbReference>
<keyword evidence="1" id="KW-0342">GTP-binding</keyword>
<dbReference type="PANTHER" id="PTHR18884">
    <property type="entry name" value="SEPTIN"/>
    <property type="match status" value="1"/>
</dbReference>
<dbReference type="InterPro" id="IPR027417">
    <property type="entry name" value="P-loop_NTPase"/>
</dbReference>
<dbReference type="Proteomes" id="UP001162131">
    <property type="component" value="Unassembled WGS sequence"/>
</dbReference>
<keyword evidence="2" id="KW-0472">Membrane</keyword>
<keyword evidence="5" id="KW-1185">Reference proteome</keyword>
<dbReference type="Gene3D" id="3.40.50.300">
    <property type="entry name" value="P-loop containing nucleotide triphosphate hydrolases"/>
    <property type="match status" value="1"/>
</dbReference>
<evidence type="ECO:0000256" key="1">
    <source>
        <dbReference type="RuleBase" id="RU004560"/>
    </source>
</evidence>
<dbReference type="SUPFAM" id="SSF52540">
    <property type="entry name" value="P-loop containing nucleoside triphosphate hydrolases"/>
    <property type="match status" value="1"/>
</dbReference>
<evidence type="ECO:0000313" key="5">
    <source>
        <dbReference type="Proteomes" id="UP001162131"/>
    </source>
</evidence>
<organism evidence="4 5">
    <name type="scientific">Blepharisma stoltei</name>
    <dbReference type="NCBI Taxonomy" id="1481888"/>
    <lineage>
        <taxon>Eukaryota</taxon>
        <taxon>Sar</taxon>
        <taxon>Alveolata</taxon>
        <taxon>Ciliophora</taxon>
        <taxon>Postciliodesmatophora</taxon>
        <taxon>Heterotrichea</taxon>
        <taxon>Heterotrichida</taxon>
        <taxon>Blepharismidae</taxon>
        <taxon>Blepharisma</taxon>
    </lineage>
</organism>
<dbReference type="AlphaFoldDB" id="A0AAU9J451"/>